<dbReference type="GO" id="GO:0000398">
    <property type="term" value="P:mRNA splicing, via spliceosome"/>
    <property type="evidence" value="ECO:0007669"/>
    <property type="project" value="TreeGrafter"/>
</dbReference>
<comment type="similarity">
    <text evidence="5">Belongs to the WD repeat MORG1 family.</text>
</comment>
<evidence type="ECO:0000256" key="1">
    <source>
        <dbReference type="ARBA" id="ARBA00004496"/>
    </source>
</evidence>
<dbReference type="InterPro" id="IPR020472">
    <property type="entry name" value="WD40_PAC1"/>
</dbReference>
<organism evidence="7">
    <name type="scientific">Phaffia rhodozyma</name>
    <name type="common">Yeast</name>
    <name type="synonym">Xanthophyllomyces dendrorhous</name>
    <dbReference type="NCBI Taxonomy" id="264483"/>
    <lineage>
        <taxon>Eukaryota</taxon>
        <taxon>Fungi</taxon>
        <taxon>Dikarya</taxon>
        <taxon>Basidiomycota</taxon>
        <taxon>Agaricomycotina</taxon>
        <taxon>Tremellomycetes</taxon>
        <taxon>Cystofilobasidiales</taxon>
        <taxon>Mrakiaceae</taxon>
        <taxon>Phaffia</taxon>
    </lineage>
</organism>
<dbReference type="InterPro" id="IPR036322">
    <property type="entry name" value="WD40_repeat_dom_sf"/>
</dbReference>
<feature type="repeat" description="WD" evidence="6">
    <location>
        <begin position="102"/>
        <end position="143"/>
    </location>
</feature>
<dbReference type="PANTHER" id="PTHR22842:SF3">
    <property type="entry name" value="WD REPEAT DOMAIN-CONTAINING PROTEIN 83"/>
    <property type="match status" value="1"/>
</dbReference>
<dbReference type="AlphaFoldDB" id="A0A0F7SVK6"/>
<dbReference type="Gene3D" id="2.130.10.10">
    <property type="entry name" value="YVTN repeat-like/Quinoprotein amine dehydrogenase"/>
    <property type="match status" value="1"/>
</dbReference>
<dbReference type="Pfam" id="PF00400">
    <property type="entry name" value="WD40"/>
    <property type="match status" value="5"/>
</dbReference>
<dbReference type="EMBL" id="LN483166">
    <property type="protein sequence ID" value="CED84580.1"/>
    <property type="molecule type" value="Genomic_DNA"/>
</dbReference>
<proteinExistence type="inferred from homology"/>
<dbReference type="InterPro" id="IPR001680">
    <property type="entry name" value="WD40_rpt"/>
</dbReference>
<evidence type="ECO:0000313" key="7">
    <source>
        <dbReference type="EMBL" id="CED84580.1"/>
    </source>
</evidence>
<evidence type="ECO:0000256" key="3">
    <source>
        <dbReference type="ARBA" id="ARBA00022574"/>
    </source>
</evidence>
<dbReference type="GO" id="GO:0005737">
    <property type="term" value="C:cytoplasm"/>
    <property type="evidence" value="ECO:0007669"/>
    <property type="project" value="UniProtKB-SubCell"/>
</dbReference>
<evidence type="ECO:0000256" key="2">
    <source>
        <dbReference type="ARBA" id="ARBA00022490"/>
    </source>
</evidence>
<evidence type="ECO:0000256" key="5">
    <source>
        <dbReference type="ARBA" id="ARBA00038145"/>
    </source>
</evidence>
<sequence length="308" mass="33541">MVDLTSPMEPPSRLAHTLSSHIGSVNIVRYNAGAKYCLSGGTDRTIRLWNPTSGKEIKCYKEHAYEVLGICVTPDNSKFASCGGDKSVLFWDVTTGSVIRKFQRHTSKVNAVDFNADASVLASGSYDSTLSLWDLKSQSRAPLQTLTEAKDSITSVTISGTVLMTGSVDGYVREYDLRMGELRSDYIGHPITSLTVSPTSNTTVLVTTLDSTIRLLDRTNGKVLASFQGHKNESYRSKAAFLLGESGVVCGDEDGKLWGWGVLDSKPLSKAAPRQIHSKAVLWVETNPIDKDEMLTAGADGSIKVWRR</sequence>
<dbReference type="PROSITE" id="PS50082">
    <property type="entry name" value="WD_REPEATS_2"/>
    <property type="match status" value="4"/>
</dbReference>
<keyword evidence="2" id="KW-0963">Cytoplasm</keyword>
<dbReference type="PROSITE" id="PS00678">
    <property type="entry name" value="WD_REPEATS_1"/>
    <property type="match status" value="1"/>
</dbReference>
<dbReference type="PROSITE" id="PS50294">
    <property type="entry name" value="WD_REPEATS_REGION"/>
    <property type="match status" value="4"/>
</dbReference>
<comment type="subcellular location">
    <subcellularLocation>
        <location evidence="1">Cytoplasm</location>
    </subcellularLocation>
</comment>
<accession>A0A0F7SVK6</accession>
<dbReference type="InterPro" id="IPR019775">
    <property type="entry name" value="WD40_repeat_CS"/>
</dbReference>
<dbReference type="InterPro" id="IPR015943">
    <property type="entry name" value="WD40/YVTN_repeat-like_dom_sf"/>
</dbReference>
<dbReference type="PRINTS" id="PR00320">
    <property type="entry name" value="GPROTEINBRPT"/>
</dbReference>
<feature type="repeat" description="WD" evidence="6">
    <location>
        <begin position="18"/>
        <end position="59"/>
    </location>
</feature>
<dbReference type="CDD" id="cd00200">
    <property type="entry name" value="WD40"/>
    <property type="match status" value="1"/>
</dbReference>
<feature type="repeat" description="WD" evidence="6">
    <location>
        <begin position="274"/>
        <end position="308"/>
    </location>
</feature>
<reference evidence="7" key="1">
    <citation type="submission" date="2014-08" db="EMBL/GenBank/DDBJ databases">
        <authorList>
            <person name="Sharma Rahul"/>
            <person name="Thines Marco"/>
        </authorList>
    </citation>
    <scope>NUCLEOTIDE SEQUENCE</scope>
</reference>
<dbReference type="GO" id="GO:0071013">
    <property type="term" value="C:catalytic step 2 spliceosome"/>
    <property type="evidence" value="ECO:0007669"/>
    <property type="project" value="TreeGrafter"/>
</dbReference>
<dbReference type="SUPFAM" id="SSF50978">
    <property type="entry name" value="WD40 repeat-like"/>
    <property type="match status" value="1"/>
</dbReference>
<dbReference type="PANTHER" id="PTHR22842">
    <property type="entry name" value="WD40 REPEAT PROTEIN"/>
    <property type="match status" value="1"/>
</dbReference>
<dbReference type="SMART" id="SM00320">
    <property type="entry name" value="WD40"/>
    <property type="match status" value="7"/>
</dbReference>
<dbReference type="InterPro" id="IPR051980">
    <property type="entry name" value="WD_repeat_MORG1"/>
</dbReference>
<keyword evidence="4" id="KW-0677">Repeat</keyword>
<evidence type="ECO:0000256" key="4">
    <source>
        <dbReference type="ARBA" id="ARBA00022737"/>
    </source>
</evidence>
<name>A0A0F7SVK6_PHARH</name>
<protein>
    <submittedName>
        <fullName evidence="7">Conserved WD40 repeat-containing protein</fullName>
    </submittedName>
</protein>
<keyword evidence="3 6" id="KW-0853">WD repeat</keyword>
<feature type="repeat" description="WD" evidence="6">
    <location>
        <begin position="60"/>
        <end position="101"/>
    </location>
</feature>
<evidence type="ECO:0000256" key="6">
    <source>
        <dbReference type="PROSITE-ProRule" id="PRU00221"/>
    </source>
</evidence>